<dbReference type="SMART" id="SM00382">
    <property type="entry name" value="AAA"/>
    <property type="match status" value="1"/>
</dbReference>
<evidence type="ECO:0000256" key="2">
    <source>
        <dbReference type="ARBA" id="ARBA00022448"/>
    </source>
</evidence>
<protein>
    <submittedName>
        <fullName evidence="11">ABC transporter ATP-binding protein</fullName>
    </submittedName>
</protein>
<keyword evidence="6 11" id="KW-0067">ATP-binding</keyword>
<dbReference type="InterPro" id="IPR027417">
    <property type="entry name" value="P-loop_NTPase"/>
</dbReference>
<evidence type="ECO:0000313" key="11">
    <source>
        <dbReference type="EMBL" id="HIT74364.1"/>
    </source>
</evidence>
<dbReference type="PROSITE" id="PS00211">
    <property type="entry name" value="ABC_TRANSPORTER_1"/>
    <property type="match status" value="1"/>
</dbReference>
<keyword evidence="8" id="KW-0406">Ion transport</keyword>
<gene>
    <name evidence="11" type="ORF">IAA98_02110</name>
</gene>
<comment type="caution">
    <text evidence="11">The sequence shown here is derived from an EMBL/GenBank/DDBJ whole genome shotgun (WGS) entry which is preliminary data.</text>
</comment>
<dbReference type="CDD" id="cd03214">
    <property type="entry name" value="ABC_Iron-Siderophores_B12_Hemin"/>
    <property type="match status" value="1"/>
</dbReference>
<dbReference type="SUPFAM" id="SSF52540">
    <property type="entry name" value="P-loop containing nucleoside triphosphate hydrolases"/>
    <property type="match status" value="1"/>
</dbReference>
<dbReference type="InterPro" id="IPR017871">
    <property type="entry name" value="ABC_transporter-like_CS"/>
</dbReference>
<evidence type="ECO:0000256" key="5">
    <source>
        <dbReference type="ARBA" id="ARBA00022741"/>
    </source>
</evidence>
<keyword evidence="2" id="KW-0813">Transport</keyword>
<organism evidence="11 12">
    <name type="scientific">Candidatus Avipropionibacterium avicola</name>
    <dbReference type="NCBI Taxonomy" id="2840701"/>
    <lineage>
        <taxon>Bacteria</taxon>
        <taxon>Bacillati</taxon>
        <taxon>Actinomycetota</taxon>
        <taxon>Actinomycetes</taxon>
        <taxon>Propionibacteriales</taxon>
        <taxon>Propionibacteriaceae</taxon>
        <taxon>Propionibacteriaceae incertae sedis</taxon>
        <taxon>Candidatus Avipropionibacterium</taxon>
    </lineage>
</organism>
<proteinExistence type="predicted"/>
<dbReference type="InterPro" id="IPR051535">
    <property type="entry name" value="Siderophore_ABC-ATPase"/>
</dbReference>
<keyword evidence="5" id="KW-0547">Nucleotide-binding</keyword>
<keyword evidence="7" id="KW-0408">Iron</keyword>
<comment type="subcellular location">
    <subcellularLocation>
        <location evidence="1">Cell membrane</location>
        <topology evidence="1">Peripheral membrane protein</topology>
    </subcellularLocation>
</comment>
<reference evidence="11" key="2">
    <citation type="journal article" date="2021" name="PeerJ">
        <title>Extensive microbial diversity within the chicken gut microbiome revealed by metagenomics and culture.</title>
        <authorList>
            <person name="Gilroy R."/>
            <person name="Ravi A."/>
            <person name="Getino M."/>
            <person name="Pursley I."/>
            <person name="Horton D.L."/>
            <person name="Alikhan N.F."/>
            <person name="Baker D."/>
            <person name="Gharbi K."/>
            <person name="Hall N."/>
            <person name="Watson M."/>
            <person name="Adriaenssens E.M."/>
            <person name="Foster-Nyarko E."/>
            <person name="Jarju S."/>
            <person name="Secka A."/>
            <person name="Antonio M."/>
            <person name="Oren A."/>
            <person name="Chaudhuri R.R."/>
            <person name="La Ragione R."/>
            <person name="Hildebrand F."/>
            <person name="Pallen M.J."/>
        </authorList>
    </citation>
    <scope>NUCLEOTIDE SEQUENCE</scope>
    <source>
        <strain evidence="11">ChiGjej1B1-24693</strain>
    </source>
</reference>
<keyword evidence="3" id="KW-1003">Cell membrane</keyword>
<dbReference type="Gene3D" id="3.40.50.300">
    <property type="entry name" value="P-loop containing nucleotide triphosphate hydrolases"/>
    <property type="match status" value="1"/>
</dbReference>
<keyword evidence="9" id="KW-0472">Membrane</keyword>
<evidence type="ECO:0000256" key="9">
    <source>
        <dbReference type="ARBA" id="ARBA00023136"/>
    </source>
</evidence>
<keyword evidence="4" id="KW-0410">Iron transport</keyword>
<evidence type="ECO:0000256" key="3">
    <source>
        <dbReference type="ARBA" id="ARBA00022475"/>
    </source>
</evidence>
<dbReference type="PROSITE" id="PS50893">
    <property type="entry name" value="ABC_TRANSPORTER_2"/>
    <property type="match status" value="1"/>
</dbReference>
<dbReference type="InterPro" id="IPR003439">
    <property type="entry name" value="ABC_transporter-like_ATP-bd"/>
</dbReference>
<dbReference type="GO" id="GO:0005524">
    <property type="term" value="F:ATP binding"/>
    <property type="evidence" value="ECO:0007669"/>
    <property type="project" value="UniProtKB-KW"/>
</dbReference>
<evidence type="ECO:0000256" key="6">
    <source>
        <dbReference type="ARBA" id="ARBA00022840"/>
    </source>
</evidence>
<feature type="domain" description="ABC transporter" evidence="10">
    <location>
        <begin position="2"/>
        <end position="237"/>
    </location>
</feature>
<evidence type="ECO:0000256" key="8">
    <source>
        <dbReference type="ARBA" id="ARBA00023065"/>
    </source>
</evidence>
<dbReference type="PANTHER" id="PTHR42771:SF2">
    <property type="entry name" value="IRON(3+)-HYDROXAMATE IMPORT ATP-BINDING PROTEIN FHUC"/>
    <property type="match status" value="1"/>
</dbReference>
<dbReference type="AlphaFoldDB" id="A0A9D1GVL4"/>
<evidence type="ECO:0000256" key="7">
    <source>
        <dbReference type="ARBA" id="ARBA00023004"/>
    </source>
</evidence>
<dbReference type="InterPro" id="IPR003593">
    <property type="entry name" value="AAA+_ATPase"/>
</dbReference>
<dbReference type="Proteomes" id="UP000886842">
    <property type="component" value="Unassembled WGS sequence"/>
</dbReference>
<evidence type="ECO:0000259" key="10">
    <source>
        <dbReference type="PROSITE" id="PS50893"/>
    </source>
</evidence>
<dbReference type="FunFam" id="3.40.50.300:FF:000134">
    <property type="entry name" value="Iron-enterobactin ABC transporter ATP-binding protein"/>
    <property type="match status" value="1"/>
</dbReference>
<dbReference type="GO" id="GO:0016887">
    <property type="term" value="F:ATP hydrolysis activity"/>
    <property type="evidence" value="ECO:0007669"/>
    <property type="project" value="InterPro"/>
</dbReference>
<dbReference type="Pfam" id="PF00005">
    <property type="entry name" value="ABC_tran"/>
    <property type="match status" value="1"/>
</dbReference>
<reference evidence="11" key="1">
    <citation type="submission" date="2020-10" db="EMBL/GenBank/DDBJ databases">
        <authorList>
            <person name="Gilroy R."/>
        </authorList>
    </citation>
    <scope>NUCLEOTIDE SEQUENCE</scope>
    <source>
        <strain evidence="11">ChiGjej1B1-24693</strain>
    </source>
</reference>
<dbReference type="EMBL" id="DVLP01000060">
    <property type="protein sequence ID" value="HIT74364.1"/>
    <property type="molecule type" value="Genomic_DNA"/>
</dbReference>
<evidence type="ECO:0000256" key="4">
    <source>
        <dbReference type="ARBA" id="ARBA00022496"/>
    </source>
</evidence>
<name>A0A9D1GVL4_9ACTN</name>
<dbReference type="PANTHER" id="PTHR42771">
    <property type="entry name" value="IRON(3+)-HYDROXAMATE IMPORT ATP-BINDING PROTEIN FHUC"/>
    <property type="match status" value="1"/>
</dbReference>
<evidence type="ECO:0000313" key="12">
    <source>
        <dbReference type="Proteomes" id="UP000886842"/>
    </source>
</evidence>
<sequence length="266" mass="28993">MVEVHQLRVSYGTTPVVHDVDLRIDEGSVTSIIGPNGSGKSTILKAITRTVASSGVVHLAGTHTATLSRRSMARLVGMLGQVRDAPTDMTVRELVALGRSPHRPWFHPLSLHDRMIVSEVIEQAGLADLAERTVTTLSGGEAQRAWIAMALAQRPRMLLLDEPTTYLDIAHQVEVLDLVRQINQQSGLTVVMVLHDLNHAGFYSDHLITLEAGRVVASGAPSQVLTTDLIRTVYGIEVEIDHPTGADWPRIHTLPRGSVLTGRDLR</sequence>
<evidence type="ECO:0000256" key="1">
    <source>
        <dbReference type="ARBA" id="ARBA00004202"/>
    </source>
</evidence>
<accession>A0A9D1GVL4</accession>
<dbReference type="GO" id="GO:0005886">
    <property type="term" value="C:plasma membrane"/>
    <property type="evidence" value="ECO:0007669"/>
    <property type="project" value="UniProtKB-SubCell"/>
</dbReference>
<dbReference type="GO" id="GO:0006826">
    <property type="term" value="P:iron ion transport"/>
    <property type="evidence" value="ECO:0007669"/>
    <property type="project" value="UniProtKB-KW"/>
</dbReference>